<dbReference type="InterPro" id="IPR036396">
    <property type="entry name" value="Cyt_P450_sf"/>
</dbReference>
<evidence type="ECO:0000256" key="2">
    <source>
        <dbReference type="PIRSR" id="PIRSR602401-1"/>
    </source>
</evidence>
<dbReference type="InterPro" id="IPR002401">
    <property type="entry name" value="Cyt_P450_E_grp-I"/>
</dbReference>
<evidence type="ECO:0000256" key="1">
    <source>
        <dbReference type="ARBA" id="ARBA00010617"/>
    </source>
</evidence>
<accession>A0A2P6NT57</accession>
<comment type="caution">
    <text evidence="4">The sequence shown here is derived from an EMBL/GenBank/DDBJ whole genome shotgun (WGS) entry which is preliminary data.</text>
</comment>
<sequence>MPPAVKMERSIVKDNTYLRDDKGIAFFRSGVTQQTRSPEIPRLKQIVAPHNPMSTILITAAIAVVIPPLFLLYSLWNSPLRAIPLAPDADILLGHLPKVEADTGVWPRKWSQMLPFGVFRTRFIFSWRVWVTDPKALTKILVTSAYDYPKPPSLIDFLSILLGRGVLVAEGVEHKKQRRALDSAFSLQQIKDLSDMFWSPGRILSEKWKEAVPSQTESTRLDICPLLSRCTLDIIGLAGFDYNFDSMNREDDPLAKAYNILFGHPENAPIIVHIVSLLAETFPRLVSLRNGTKFIKNIVQQREIVEKITQSLLDKKRRELKEAIDNNTPHTKKDILSLLVRDNLGLEDPLTDKEITDQCLTFLAAGHETTSTALTWTLQRLADNPTVQEKLRKEILEKYPEDRNLTYDELNNSLPYLNAVVREVLRIDSPVPMTIRQSAKDDVICGYTIPKNSVIMVAPAVIHFHPDIWGPDAAEFKPERFLDNNAIPDTARTPFANLTFLAGPRNCIGQKFALAEMKALLICILRSFSFEPDVIGQHVERNSLLVMRPKSGQLHLRVKRIEGK</sequence>
<feature type="transmembrane region" description="Helical" evidence="3">
    <location>
        <begin position="54"/>
        <end position="76"/>
    </location>
</feature>
<evidence type="ECO:0000313" key="5">
    <source>
        <dbReference type="Proteomes" id="UP000241769"/>
    </source>
</evidence>
<evidence type="ECO:0000256" key="3">
    <source>
        <dbReference type="SAM" id="Phobius"/>
    </source>
</evidence>
<dbReference type="EMBL" id="MDYQ01000022">
    <property type="protein sequence ID" value="PRP87152.1"/>
    <property type="molecule type" value="Genomic_DNA"/>
</dbReference>
<gene>
    <name evidence="4" type="ORF">PROFUN_01414</name>
</gene>
<keyword evidence="5" id="KW-1185">Reference proteome</keyword>
<comment type="cofactor">
    <cofactor evidence="2">
        <name>heme</name>
        <dbReference type="ChEBI" id="CHEBI:30413"/>
    </cofactor>
</comment>
<dbReference type="PANTHER" id="PTHR24291">
    <property type="entry name" value="CYTOCHROME P450 FAMILY 4"/>
    <property type="match status" value="1"/>
</dbReference>
<dbReference type="InParanoid" id="A0A2P6NT57"/>
<dbReference type="GO" id="GO:0004497">
    <property type="term" value="F:monooxygenase activity"/>
    <property type="evidence" value="ECO:0007669"/>
    <property type="project" value="InterPro"/>
</dbReference>
<dbReference type="Proteomes" id="UP000241769">
    <property type="component" value="Unassembled WGS sequence"/>
</dbReference>
<keyword evidence="2" id="KW-0479">Metal-binding</keyword>
<dbReference type="PRINTS" id="PR00463">
    <property type="entry name" value="EP450I"/>
</dbReference>
<keyword evidence="3" id="KW-0812">Transmembrane</keyword>
<dbReference type="AlphaFoldDB" id="A0A2P6NT57"/>
<organism evidence="4 5">
    <name type="scientific">Planoprotostelium fungivorum</name>
    <dbReference type="NCBI Taxonomy" id="1890364"/>
    <lineage>
        <taxon>Eukaryota</taxon>
        <taxon>Amoebozoa</taxon>
        <taxon>Evosea</taxon>
        <taxon>Variosea</taxon>
        <taxon>Cavosteliida</taxon>
        <taxon>Cavosteliaceae</taxon>
        <taxon>Planoprotostelium</taxon>
    </lineage>
</organism>
<protein>
    <submittedName>
        <fullName evidence="4">Cytochrome P450</fullName>
    </submittedName>
</protein>
<comment type="similarity">
    <text evidence="1">Belongs to the cytochrome P450 family.</text>
</comment>
<keyword evidence="3" id="KW-0472">Membrane</keyword>
<keyword evidence="2" id="KW-0349">Heme</keyword>
<dbReference type="GO" id="GO:0016705">
    <property type="term" value="F:oxidoreductase activity, acting on paired donors, with incorporation or reduction of molecular oxygen"/>
    <property type="evidence" value="ECO:0007669"/>
    <property type="project" value="InterPro"/>
</dbReference>
<reference evidence="4 5" key="1">
    <citation type="journal article" date="2018" name="Genome Biol. Evol.">
        <title>Multiple Roots of Fruiting Body Formation in Amoebozoa.</title>
        <authorList>
            <person name="Hillmann F."/>
            <person name="Forbes G."/>
            <person name="Novohradska S."/>
            <person name="Ferling I."/>
            <person name="Riege K."/>
            <person name="Groth M."/>
            <person name="Westermann M."/>
            <person name="Marz M."/>
            <person name="Spaller T."/>
            <person name="Winckler T."/>
            <person name="Schaap P."/>
            <person name="Glockner G."/>
        </authorList>
    </citation>
    <scope>NUCLEOTIDE SEQUENCE [LARGE SCALE GENOMIC DNA]</scope>
    <source>
        <strain evidence="4 5">Jena</strain>
    </source>
</reference>
<evidence type="ECO:0000313" key="4">
    <source>
        <dbReference type="EMBL" id="PRP87152.1"/>
    </source>
</evidence>
<dbReference type="PRINTS" id="PR00385">
    <property type="entry name" value="P450"/>
</dbReference>
<feature type="binding site" description="axial binding residue" evidence="2">
    <location>
        <position position="507"/>
    </location>
    <ligand>
        <name>heme</name>
        <dbReference type="ChEBI" id="CHEBI:30413"/>
    </ligand>
    <ligandPart>
        <name>Fe</name>
        <dbReference type="ChEBI" id="CHEBI:18248"/>
    </ligandPart>
</feature>
<dbReference type="InterPro" id="IPR001128">
    <property type="entry name" value="Cyt_P450"/>
</dbReference>
<dbReference type="OrthoDB" id="15258at2759"/>
<dbReference type="PANTHER" id="PTHR24291:SF175">
    <property type="entry name" value="CYTOCHROME P450"/>
    <property type="match status" value="1"/>
</dbReference>
<dbReference type="Pfam" id="PF00067">
    <property type="entry name" value="p450"/>
    <property type="match status" value="1"/>
</dbReference>
<dbReference type="Gene3D" id="1.10.630.10">
    <property type="entry name" value="Cytochrome P450"/>
    <property type="match status" value="1"/>
</dbReference>
<dbReference type="GO" id="GO:0005506">
    <property type="term" value="F:iron ion binding"/>
    <property type="evidence" value="ECO:0007669"/>
    <property type="project" value="InterPro"/>
</dbReference>
<dbReference type="InterPro" id="IPR050196">
    <property type="entry name" value="Cytochrome_P450_Monoox"/>
</dbReference>
<keyword evidence="2" id="KW-0408">Iron</keyword>
<dbReference type="STRING" id="1890364.A0A2P6NT57"/>
<keyword evidence="3" id="KW-1133">Transmembrane helix</keyword>
<proteinExistence type="inferred from homology"/>
<dbReference type="GO" id="GO:0020037">
    <property type="term" value="F:heme binding"/>
    <property type="evidence" value="ECO:0007669"/>
    <property type="project" value="InterPro"/>
</dbReference>
<name>A0A2P6NT57_9EUKA</name>
<dbReference type="SUPFAM" id="SSF48264">
    <property type="entry name" value="Cytochrome P450"/>
    <property type="match status" value="1"/>
</dbReference>
<dbReference type="CDD" id="cd11069">
    <property type="entry name" value="CYP_FUM15-like"/>
    <property type="match status" value="1"/>
</dbReference>